<evidence type="ECO:0000313" key="2">
    <source>
        <dbReference type="Proteomes" id="UP000189674"/>
    </source>
</evidence>
<accession>A0A1U9NK08</accession>
<name>A0A1U9NK08_9BACT</name>
<evidence type="ECO:0000313" key="1">
    <source>
        <dbReference type="EMBL" id="AQT67846.1"/>
    </source>
</evidence>
<organism evidence="1 2">
    <name type="scientific">Anaerohalosphaera lusitana</name>
    <dbReference type="NCBI Taxonomy" id="1936003"/>
    <lineage>
        <taxon>Bacteria</taxon>
        <taxon>Pseudomonadati</taxon>
        <taxon>Planctomycetota</taxon>
        <taxon>Phycisphaerae</taxon>
        <taxon>Sedimentisphaerales</taxon>
        <taxon>Anaerohalosphaeraceae</taxon>
        <taxon>Anaerohalosphaera</taxon>
    </lineage>
</organism>
<keyword evidence="2" id="KW-1185">Reference proteome</keyword>
<dbReference type="Proteomes" id="UP000189674">
    <property type="component" value="Chromosome"/>
</dbReference>
<protein>
    <submittedName>
        <fullName evidence="1">Uncharacterized protein</fullName>
    </submittedName>
</protein>
<gene>
    <name evidence="1" type="ORF">STSP2_00998</name>
</gene>
<dbReference type="AlphaFoldDB" id="A0A1U9NK08"/>
<sequence>MGITARYYGWHCAGDFRRAAAGLFLLAVVFYGGGCYPEFVSPISTSLSRQMDDRVLGNWVRRIGGREVQQVSFFPRELSDWVDIVFVYGIDLRERYGGANVEVYQGYRALIDGDDYLCFRRRVKDEPNVLPEERVFYIVGYEVDDDVLTIRMLSLDEIEDVIDDGDLEGEVVVRNPDEGVFYDTILVTSSSERVTRVIDDEGIDRLSEDDDFHTKVFYRELDSWRRY</sequence>
<reference evidence="2" key="1">
    <citation type="submission" date="2017-02" db="EMBL/GenBank/DDBJ databases">
        <title>Comparative genomics and description of representatives of a novel lineage of planctomycetes thriving in anoxic sediments.</title>
        <authorList>
            <person name="Spring S."/>
            <person name="Bunk B."/>
            <person name="Sproer C."/>
        </authorList>
    </citation>
    <scope>NUCLEOTIDE SEQUENCE [LARGE SCALE GENOMIC DNA]</scope>
    <source>
        <strain evidence="2">ST-NAGAB-D1</strain>
    </source>
</reference>
<dbReference type="RefSeq" id="WP_146660345.1">
    <property type="nucleotide sequence ID" value="NZ_CP019791.1"/>
</dbReference>
<proteinExistence type="predicted"/>
<dbReference type="KEGG" id="alus:STSP2_00998"/>
<dbReference type="EMBL" id="CP019791">
    <property type="protein sequence ID" value="AQT67846.1"/>
    <property type="molecule type" value="Genomic_DNA"/>
</dbReference>